<keyword evidence="2" id="KW-1133">Transmembrane helix</keyword>
<comment type="caution">
    <text evidence="3">The sequence shown here is derived from an EMBL/GenBank/DDBJ whole genome shotgun (WGS) entry which is preliminary data.</text>
</comment>
<feature type="region of interest" description="Disordered" evidence="1">
    <location>
        <begin position="289"/>
        <end position="327"/>
    </location>
</feature>
<dbReference type="EMBL" id="BONX01000023">
    <property type="protein sequence ID" value="GIG97143.1"/>
    <property type="molecule type" value="Genomic_DNA"/>
</dbReference>
<evidence type="ECO:0008006" key="5">
    <source>
        <dbReference type="Google" id="ProtNLM"/>
    </source>
</evidence>
<feature type="transmembrane region" description="Helical" evidence="2">
    <location>
        <begin position="241"/>
        <end position="259"/>
    </location>
</feature>
<feature type="transmembrane region" description="Helical" evidence="2">
    <location>
        <begin position="12"/>
        <end position="31"/>
    </location>
</feature>
<keyword evidence="2" id="KW-0812">Transmembrane</keyword>
<feature type="transmembrane region" description="Helical" evidence="2">
    <location>
        <begin position="184"/>
        <end position="203"/>
    </location>
</feature>
<sequence length="327" mass="34888">MGKQPVDKRIAALRRFALTISIFTLLGHVWLGLESPWITPLVTLATAYGVSMALEWVEAWSQGRRPAFLGGRRELVNFLLPAHIAALAIGLLIYPGSRLWPFVLATVIAVSAKYLVRAPVNGRLRHVLNPSNVGISAVLVMYPSTGIAMPYHFTANTSNALDWIIPLALLAGGLMLNTQLTGKWPLIAAWVLGFAAQAVLRGLFTDTLILAALAPMTGVAFILFTNYMITDPGTTPTSSRNQVVFGLATAAAYAGFMLAHISYGIFFALTAVCAIRGGWLWYAALTKRSTGAEPPPPAPPEPGVPAPDDRPPVSAATGLPNRKAAVV</sequence>
<feature type="transmembrane region" description="Helical" evidence="2">
    <location>
        <begin position="128"/>
        <end position="148"/>
    </location>
</feature>
<keyword evidence="4" id="KW-1185">Reference proteome</keyword>
<protein>
    <recommendedName>
        <fullName evidence="5">Enediyne biosynthesis protein UnbU</fullName>
    </recommendedName>
</protein>
<accession>A0ABQ4ER82</accession>
<name>A0ABQ4ER82_9ACTN</name>
<evidence type="ECO:0000256" key="2">
    <source>
        <dbReference type="SAM" id="Phobius"/>
    </source>
</evidence>
<evidence type="ECO:0000313" key="3">
    <source>
        <dbReference type="EMBL" id="GIG97143.1"/>
    </source>
</evidence>
<gene>
    <name evidence="3" type="ORF">Pma05_37160</name>
</gene>
<feature type="transmembrane region" description="Helical" evidence="2">
    <location>
        <begin position="209"/>
        <end position="229"/>
    </location>
</feature>
<proteinExistence type="predicted"/>
<keyword evidence="2" id="KW-0472">Membrane</keyword>
<evidence type="ECO:0000256" key="1">
    <source>
        <dbReference type="SAM" id="MobiDB-lite"/>
    </source>
</evidence>
<feature type="compositionally biased region" description="Pro residues" evidence="1">
    <location>
        <begin position="293"/>
        <end position="305"/>
    </location>
</feature>
<reference evidence="3 4" key="1">
    <citation type="submission" date="2021-01" db="EMBL/GenBank/DDBJ databases">
        <title>Whole genome shotgun sequence of Plantactinospora mayteni NBRC 109088.</title>
        <authorList>
            <person name="Komaki H."/>
            <person name="Tamura T."/>
        </authorList>
    </citation>
    <scope>NUCLEOTIDE SEQUENCE [LARGE SCALE GENOMIC DNA]</scope>
    <source>
        <strain evidence="3 4">NBRC 109088</strain>
    </source>
</reference>
<organism evidence="3 4">
    <name type="scientific">Plantactinospora mayteni</name>
    <dbReference type="NCBI Taxonomy" id="566021"/>
    <lineage>
        <taxon>Bacteria</taxon>
        <taxon>Bacillati</taxon>
        <taxon>Actinomycetota</taxon>
        <taxon>Actinomycetes</taxon>
        <taxon>Micromonosporales</taxon>
        <taxon>Micromonosporaceae</taxon>
        <taxon>Plantactinospora</taxon>
    </lineage>
</organism>
<dbReference type="RefSeq" id="WP_239312551.1">
    <property type="nucleotide sequence ID" value="NZ_BAAAZQ010000001.1"/>
</dbReference>
<evidence type="ECO:0000313" key="4">
    <source>
        <dbReference type="Proteomes" id="UP000621500"/>
    </source>
</evidence>
<feature type="transmembrane region" description="Helical" evidence="2">
    <location>
        <begin position="99"/>
        <end position="116"/>
    </location>
</feature>
<feature type="transmembrane region" description="Helical" evidence="2">
    <location>
        <begin position="37"/>
        <end position="54"/>
    </location>
</feature>
<feature type="transmembrane region" description="Helical" evidence="2">
    <location>
        <begin position="75"/>
        <end position="93"/>
    </location>
</feature>
<dbReference type="Proteomes" id="UP000621500">
    <property type="component" value="Unassembled WGS sequence"/>
</dbReference>